<dbReference type="Pfam" id="PF00651">
    <property type="entry name" value="BTB"/>
    <property type="match status" value="1"/>
</dbReference>
<dbReference type="Pfam" id="PF08005">
    <property type="entry name" value="PHR"/>
    <property type="match status" value="1"/>
</dbReference>
<reference evidence="5 6" key="1">
    <citation type="submission" date="2024-02" db="EMBL/GenBank/DDBJ databases">
        <title>Chromosome-scale genome assembly of the rough periwinkle Littorina saxatilis.</title>
        <authorList>
            <person name="De Jode A."/>
            <person name="Faria R."/>
            <person name="Formenti G."/>
            <person name="Sims Y."/>
            <person name="Smith T.P."/>
            <person name="Tracey A."/>
            <person name="Wood J.M.D."/>
            <person name="Zagrodzka Z.B."/>
            <person name="Johannesson K."/>
            <person name="Butlin R.K."/>
            <person name="Leder E.H."/>
        </authorList>
    </citation>
    <scope>NUCLEOTIDE SEQUENCE [LARGE SCALE GENOMIC DNA]</scope>
    <source>
        <strain evidence="5">Snail1</strain>
        <tissue evidence="5">Muscle</tissue>
    </source>
</reference>
<dbReference type="InterPro" id="IPR000210">
    <property type="entry name" value="BTB/POZ_dom"/>
</dbReference>
<dbReference type="SUPFAM" id="SSF54695">
    <property type="entry name" value="POZ domain"/>
    <property type="match status" value="1"/>
</dbReference>
<evidence type="ECO:0000256" key="1">
    <source>
        <dbReference type="ARBA" id="ARBA00004496"/>
    </source>
</evidence>
<comment type="caution">
    <text evidence="5">The sequence shown here is derived from an EMBL/GenBank/DDBJ whole genome shotgun (WGS) entry which is preliminary data.</text>
</comment>
<feature type="domain" description="BTB" evidence="4">
    <location>
        <begin position="117"/>
        <end position="187"/>
    </location>
</feature>
<dbReference type="Gene3D" id="3.30.710.10">
    <property type="entry name" value="Potassium Channel Kv1.1, Chain A"/>
    <property type="match status" value="1"/>
</dbReference>
<dbReference type="CDD" id="cd18488">
    <property type="entry name" value="BACK_BTBD3_like"/>
    <property type="match status" value="1"/>
</dbReference>
<dbReference type="Proteomes" id="UP001374579">
    <property type="component" value="Unassembled WGS sequence"/>
</dbReference>
<gene>
    <name evidence="5" type="ORF">V1264_019713</name>
</gene>
<dbReference type="SMART" id="SM00225">
    <property type="entry name" value="BTB"/>
    <property type="match status" value="1"/>
</dbReference>
<feature type="region of interest" description="Disordered" evidence="3">
    <location>
        <begin position="1"/>
        <end position="22"/>
    </location>
</feature>
<keyword evidence="2" id="KW-0963">Cytoplasm</keyword>
<dbReference type="PANTHER" id="PTHR45774:SF4">
    <property type="entry name" value="AXUNDEAD, ISOFORM F"/>
    <property type="match status" value="1"/>
</dbReference>
<feature type="region of interest" description="Disordered" evidence="3">
    <location>
        <begin position="66"/>
        <end position="98"/>
    </location>
</feature>
<evidence type="ECO:0000313" key="6">
    <source>
        <dbReference type="Proteomes" id="UP001374579"/>
    </source>
</evidence>
<feature type="compositionally biased region" description="Low complexity" evidence="3">
    <location>
        <begin position="69"/>
        <end position="91"/>
    </location>
</feature>
<dbReference type="AlphaFoldDB" id="A0AAN9GE79"/>
<dbReference type="FunFam" id="3.30.710.10:FF:000015">
    <property type="entry name" value="BTB/POZ domain-containing protein 3"/>
    <property type="match status" value="1"/>
</dbReference>
<dbReference type="GO" id="GO:0022008">
    <property type="term" value="P:neurogenesis"/>
    <property type="evidence" value="ECO:0007669"/>
    <property type="project" value="TreeGrafter"/>
</dbReference>
<dbReference type="Gene3D" id="1.25.40.420">
    <property type="match status" value="1"/>
</dbReference>
<dbReference type="InterPro" id="IPR012983">
    <property type="entry name" value="PHR"/>
</dbReference>
<comment type="subcellular location">
    <subcellularLocation>
        <location evidence="1">Cytoplasm</location>
    </subcellularLocation>
</comment>
<sequence length="519" mass="57923">MMAAVTKSCLPRQKEEEDINQEVPQNYVVPVFSPSKSSSSTTTTIQPHIVDNRAIPISWQPAGAVAVNQATSSRPSPPSQSSQQLPTAQATEEQNWQANQSCVRDRNAAMFNNPLMSDVTFRVGAEGNVKKFPAHKYVLATGSSVFFAMFFGGLADEMKEVEIPDVEPVAFQNLLRYLYTDEIQLEADNVLATLYVAKKYIVSHLAQACVNYLETSLSARNACVLLSQGRLFEELHLMQRCWEVIDAQAEEALRSEGFADIDHKTLETILSRETLNAREASVFMAVMRWAEAECRRQDLEVMAENKRQVLGPSLYLVRMPAMNLEEFANGPAQSGMLTAQETTDIFLHFTANNKPELKFECKHRKGLIQYCVHRFQSSAYRSNQWRYRGRCDSIQFSVDKRTFIVGFGLYGSSNGAAEYLVRIELKKNGVLLSQNLTTFKSDGSSNTFPVLFDNPVQIEAETFYTASAVLDGTELSYFGQEGLAEVQCGKVTFQFQCSSDSTNGTGVQGGQIPELLFFC</sequence>
<keyword evidence="6" id="KW-1185">Reference proteome</keyword>
<dbReference type="InterPro" id="IPR011333">
    <property type="entry name" value="SKP1/BTB/POZ_sf"/>
</dbReference>
<protein>
    <recommendedName>
        <fullName evidence="4">BTB domain-containing protein</fullName>
    </recommendedName>
</protein>
<name>A0AAN9GE79_9CAEN</name>
<dbReference type="Pfam" id="PF07707">
    <property type="entry name" value="BACK"/>
    <property type="match status" value="1"/>
</dbReference>
<dbReference type="FunFam" id="1.25.40.420:FF:000003">
    <property type="entry name" value="BTB/POZ domain-containing protein 3"/>
    <property type="match status" value="1"/>
</dbReference>
<dbReference type="InterPro" id="IPR049737">
    <property type="entry name" value="Btbd6a-like_BACK"/>
</dbReference>
<evidence type="ECO:0000256" key="3">
    <source>
        <dbReference type="SAM" id="MobiDB-lite"/>
    </source>
</evidence>
<dbReference type="EMBL" id="JBAMIC010000008">
    <property type="protein sequence ID" value="KAK7105107.1"/>
    <property type="molecule type" value="Genomic_DNA"/>
</dbReference>
<dbReference type="InterPro" id="IPR011705">
    <property type="entry name" value="BACK"/>
</dbReference>
<dbReference type="GO" id="GO:0005829">
    <property type="term" value="C:cytosol"/>
    <property type="evidence" value="ECO:0007669"/>
    <property type="project" value="TreeGrafter"/>
</dbReference>
<evidence type="ECO:0000256" key="2">
    <source>
        <dbReference type="ARBA" id="ARBA00022490"/>
    </source>
</evidence>
<dbReference type="CDD" id="cd18282">
    <property type="entry name" value="BTB_POZ_BTBD3_6"/>
    <property type="match status" value="1"/>
</dbReference>
<evidence type="ECO:0000259" key="4">
    <source>
        <dbReference type="PROSITE" id="PS50097"/>
    </source>
</evidence>
<evidence type="ECO:0000313" key="5">
    <source>
        <dbReference type="EMBL" id="KAK7105107.1"/>
    </source>
</evidence>
<dbReference type="SMART" id="SM00875">
    <property type="entry name" value="BACK"/>
    <property type="match status" value="1"/>
</dbReference>
<dbReference type="PANTHER" id="PTHR45774">
    <property type="entry name" value="BTB/POZ DOMAIN-CONTAINING"/>
    <property type="match status" value="1"/>
</dbReference>
<dbReference type="Gene3D" id="2.60.120.820">
    <property type="entry name" value="PHR domain"/>
    <property type="match status" value="1"/>
</dbReference>
<accession>A0AAN9GE79</accession>
<organism evidence="5 6">
    <name type="scientific">Littorina saxatilis</name>
    <dbReference type="NCBI Taxonomy" id="31220"/>
    <lineage>
        <taxon>Eukaryota</taxon>
        <taxon>Metazoa</taxon>
        <taxon>Spiralia</taxon>
        <taxon>Lophotrochozoa</taxon>
        <taxon>Mollusca</taxon>
        <taxon>Gastropoda</taxon>
        <taxon>Caenogastropoda</taxon>
        <taxon>Littorinimorpha</taxon>
        <taxon>Littorinoidea</taxon>
        <taxon>Littorinidae</taxon>
        <taxon>Littorina</taxon>
    </lineage>
</organism>
<dbReference type="FunFam" id="2.60.120.820:FF:000001">
    <property type="entry name" value="BTB/POZ domain-containing protein 3"/>
    <property type="match status" value="1"/>
</dbReference>
<proteinExistence type="predicted"/>
<dbReference type="InterPro" id="IPR038648">
    <property type="entry name" value="PHR_sf"/>
</dbReference>
<dbReference type="PROSITE" id="PS50097">
    <property type="entry name" value="BTB"/>
    <property type="match status" value="1"/>
</dbReference>